<dbReference type="EMBL" id="JBJJXI010000113">
    <property type="protein sequence ID" value="KAL3390994.1"/>
    <property type="molecule type" value="Genomic_DNA"/>
</dbReference>
<reference evidence="2 3" key="1">
    <citation type="journal article" date="2024" name="bioRxiv">
        <title>A reference genome for Trichogramma kaykai: A tiny desert-dwelling parasitoid wasp with competing sex-ratio distorters.</title>
        <authorList>
            <person name="Culotta J."/>
            <person name="Lindsey A.R."/>
        </authorList>
    </citation>
    <scope>NUCLEOTIDE SEQUENCE [LARGE SCALE GENOMIC DNA]</scope>
    <source>
        <strain evidence="2 3">KSX58</strain>
    </source>
</reference>
<evidence type="ECO:0000256" key="1">
    <source>
        <dbReference type="SAM" id="MobiDB-lite"/>
    </source>
</evidence>
<organism evidence="2 3">
    <name type="scientific">Trichogramma kaykai</name>
    <dbReference type="NCBI Taxonomy" id="54128"/>
    <lineage>
        <taxon>Eukaryota</taxon>
        <taxon>Metazoa</taxon>
        <taxon>Ecdysozoa</taxon>
        <taxon>Arthropoda</taxon>
        <taxon>Hexapoda</taxon>
        <taxon>Insecta</taxon>
        <taxon>Pterygota</taxon>
        <taxon>Neoptera</taxon>
        <taxon>Endopterygota</taxon>
        <taxon>Hymenoptera</taxon>
        <taxon>Apocrita</taxon>
        <taxon>Proctotrupomorpha</taxon>
        <taxon>Chalcidoidea</taxon>
        <taxon>Trichogrammatidae</taxon>
        <taxon>Trichogramma</taxon>
    </lineage>
</organism>
<evidence type="ECO:0000313" key="2">
    <source>
        <dbReference type="EMBL" id="KAL3390994.1"/>
    </source>
</evidence>
<dbReference type="CDD" id="cd22792">
    <property type="entry name" value="OTU_RDRP-like"/>
    <property type="match status" value="1"/>
</dbReference>
<sequence>MLQGYSEQQECVDTRATLIRSDDIPSKPPGNCLFYSLIKLLDLDMTATQLRRFLLRSPFLESCNDPREARKILESSSEWGNIDCVYIFAHTYEVNVCIHFALDNGEFMFCRFLVQEEARFIHLHLYKGHYTPYLPVVIATSSRKKNMGGKKDDSYKRPKDKGDLITDTPSDRYGLSNTDSPEQCRGADEVQSVASPTLTRKNIVQKSRLDHILAYTAQANEDEGSPLQRRVSVDDSINLPETQKLADTPSSESNHDNNTHDAVEQTTQYEKQTPLGEQLQCTDALRNADGVAEETQRAHLNAALCKYYVAKARPPRDKPPWYNDGLNGFGGLKISKDHPFKYRENLVFTMSANVFEQSEIFDALIERDYFSRDNFKDTKFATGDIMTIKTQFNTSFCLFVKEHVTEKCMRKDLHKIIKSLKTLLRLKNIDCIDCRRFETITSHLQQDIEALMRRTSGWRKIFIGKTCDQTSTRT</sequence>
<accession>A0ABD2WEG6</accession>
<keyword evidence="3" id="KW-1185">Reference proteome</keyword>
<dbReference type="AlphaFoldDB" id="A0ABD2WEG6"/>
<comment type="caution">
    <text evidence="2">The sequence shown here is derived from an EMBL/GenBank/DDBJ whole genome shotgun (WGS) entry which is preliminary data.</text>
</comment>
<evidence type="ECO:0000313" key="3">
    <source>
        <dbReference type="Proteomes" id="UP001627154"/>
    </source>
</evidence>
<proteinExistence type="predicted"/>
<feature type="region of interest" description="Disordered" evidence="1">
    <location>
        <begin position="241"/>
        <end position="275"/>
    </location>
</feature>
<protein>
    <recommendedName>
        <fullName evidence="4">OTU domain-containing protein</fullName>
    </recommendedName>
</protein>
<dbReference type="Proteomes" id="UP001627154">
    <property type="component" value="Unassembled WGS sequence"/>
</dbReference>
<gene>
    <name evidence="2" type="ORF">TKK_014249</name>
</gene>
<feature type="compositionally biased region" description="Basic and acidic residues" evidence="1">
    <location>
        <begin position="253"/>
        <end position="263"/>
    </location>
</feature>
<name>A0ABD2WEG6_9HYME</name>
<evidence type="ECO:0008006" key="4">
    <source>
        <dbReference type="Google" id="ProtNLM"/>
    </source>
</evidence>
<feature type="compositionally biased region" description="Basic and acidic residues" evidence="1">
    <location>
        <begin position="149"/>
        <end position="164"/>
    </location>
</feature>
<feature type="region of interest" description="Disordered" evidence="1">
    <location>
        <begin position="144"/>
        <end position="193"/>
    </location>
</feature>